<evidence type="ECO:0000313" key="5">
    <source>
        <dbReference type="EMBL" id="ODP38461.1"/>
    </source>
</evidence>
<proteinExistence type="predicted"/>
<dbReference type="Pfam" id="PF00440">
    <property type="entry name" value="TetR_N"/>
    <property type="match status" value="1"/>
</dbReference>
<dbReference type="PROSITE" id="PS50977">
    <property type="entry name" value="HTH_TETR_2"/>
    <property type="match status" value="1"/>
</dbReference>
<reference evidence="5 6" key="1">
    <citation type="submission" date="2016-08" db="EMBL/GenBank/DDBJ databases">
        <title>Draft genome of the agarase producing Sphingomonas sp. MCT13.</title>
        <authorList>
            <person name="D'Andrea M.M."/>
            <person name="Rossolini G.M."/>
            <person name="Thaller M.C."/>
        </authorList>
    </citation>
    <scope>NUCLEOTIDE SEQUENCE [LARGE SCALE GENOMIC DNA]</scope>
    <source>
        <strain evidence="5 6">MCT13</strain>
    </source>
</reference>
<organism evidence="5 6">
    <name type="scientific">Sphingomonas turrisvirgatae</name>
    <dbReference type="NCBI Taxonomy" id="1888892"/>
    <lineage>
        <taxon>Bacteria</taxon>
        <taxon>Pseudomonadati</taxon>
        <taxon>Pseudomonadota</taxon>
        <taxon>Alphaproteobacteria</taxon>
        <taxon>Sphingomonadales</taxon>
        <taxon>Sphingomonadaceae</taxon>
        <taxon>Sphingomonas</taxon>
    </lineage>
</organism>
<dbReference type="Proteomes" id="UP000094487">
    <property type="component" value="Unassembled WGS sequence"/>
</dbReference>
<dbReference type="RefSeq" id="WP_069319893.1">
    <property type="nucleotide sequence ID" value="NZ_MDDS01000014.1"/>
</dbReference>
<evidence type="ECO:0000313" key="6">
    <source>
        <dbReference type="Proteomes" id="UP000094487"/>
    </source>
</evidence>
<dbReference type="GO" id="GO:0003677">
    <property type="term" value="F:DNA binding"/>
    <property type="evidence" value="ECO:0007669"/>
    <property type="project" value="UniProtKB-UniRule"/>
</dbReference>
<dbReference type="SUPFAM" id="SSF46689">
    <property type="entry name" value="Homeodomain-like"/>
    <property type="match status" value="1"/>
</dbReference>
<evidence type="ECO:0000256" key="1">
    <source>
        <dbReference type="ARBA" id="ARBA00023125"/>
    </source>
</evidence>
<evidence type="ECO:0000259" key="4">
    <source>
        <dbReference type="PROSITE" id="PS50977"/>
    </source>
</evidence>
<feature type="region of interest" description="Disordered" evidence="3">
    <location>
        <begin position="1"/>
        <end position="37"/>
    </location>
</feature>
<evidence type="ECO:0000256" key="3">
    <source>
        <dbReference type="SAM" id="MobiDB-lite"/>
    </source>
</evidence>
<dbReference type="InterPro" id="IPR001647">
    <property type="entry name" value="HTH_TetR"/>
</dbReference>
<dbReference type="EMBL" id="MDDS01000014">
    <property type="protein sequence ID" value="ODP38461.1"/>
    <property type="molecule type" value="Genomic_DNA"/>
</dbReference>
<keyword evidence="6" id="KW-1185">Reference proteome</keyword>
<accession>A0A1E3LXG4</accession>
<dbReference type="AlphaFoldDB" id="A0A1E3LXG4"/>
<comment type="caution">
    <text evidence="5">The sequence shown here is derived from an EMBL/GenBank/DDBJ whole genome shotgun (WGS) entry which is preliminary data.</text>
</comment>
<dbReference type="OrthoDB" id="4265761at2"/>
<keyword evidence="1 2" id="KW-0238">DNA-binding</keyword>
<name>A0A1E3LXG4_9SPHN</name>
<dbReference type="InterPro" id="IPR009057">
    <property type="entry name" value="Homeodomain-like_sf"/>
</dbReference>
<protein>
    <recommendedName>
        <fullName evidence="4">HTH tetR-type domain-containing protein</fullName>
    </recommendedName>
</protein>
<gene>
    <name evidence="5" type="ORF">BFL28_13870</name>
</gene>
<sequence length="230" mass="25966">MAPVARLAARPPGTTASPTADASRNVNKNGQQLGRKGMETRKRLMDAARRLLTERSPFELTALLITREAKAAPATFYVYFDDVQDVLYAMSAEIASEIVDLFDDDRLLRNPDHFFADSMRFVRAFNEVWDRHSDILLYRNLEADRGNPRFNELRTEGAIPVMNALSDRIGNAYPPNRRPRRGAVYAEAAVFFVALERLAAAVHQYPEDGLSADDLMEAQARILTRLLEPR</sequence>
<feature type="DNA-binding region" description="H-T-H motif" evidence="2">
    <location>
        <begin position="61"/>
        <end position="80"/>
    </location>
</feature>
<feature type="compositionally biased region" description="Polar residues" evidence="3">
    <location>
        <begin position="14"/>
        <end position="32"/>
    </location>
</feature>
<evidence type="ECO:0000256" key="2">
    <source>
        <dbReference type="PROSITE-ProRule" id="PRU00335"/>
    </source>
</evidence>
<dbReference type="STRING" id="1888892.BFL28_13870"/>
<dbReference type="Gene3D" id="1.10.357.10">
    <property type="entry name" value="Tetracycline Repressor, domain 2"/>
    <property type="match status" value="1"/>
</dbReference>
<feature type="domain" description="HTH tetR-type" evidence="4">
    <location>
        <begin position="38"/>
        <end position="98"/>
    </location>
</feature>